<name>A0AAN7WBD8_9PEZI</name>
<evidence type="ECO:0000256" key="1">
    <source>
        <dbReference type="SAM" id="Phobius"/>
    </source>
</evidence>
<gene>
    <name evidence="2" type="ORF">LTR97_009317</name>
</gene>
<dbReference type="EMBL" id="JAVRQU010000015">
    <property type="protein sequence ID" value="KAK5694727.1"/>
    <property type="molecule type" value="Genomic_DNA"/>
</dbReference>
<accession>A0AAN7WBD8</accession>
<keyword evidence="1" id="KW-1133">Transmembrane helix</keyword>
<feature type="transmembrane region" description="Helical" evidence="1">
    <location>
        <begin position="235"/>
        <end position="254"/>
    </location>
</feature>
<feature type="transmembrane region" description="Helical" evidence="1">
    <location>
        <begin position="120"/>
        <end position="138"/>
    </location>
</feature>
<keyword evidence="1" id="KW-0472">Membrane</keyword>
<evidence type="ECO:0000313" key="2">
    <source>
        <dbReference type="EMBL" id="KAK5694727.1"/>
    </source>
</evidence>
<keyword evidence="1" id="KW-0812">Transmembrane</keyword>
<dbReference type="AlphaFoldDB" id="A0AAN7WBD8"/>
<evidence type="ECO:0000313" key="3">
    <source>
        <dbReference type="Proteomes" id="UP001310594"/>
    </source>
</evidence>
<proteinExistence type="predicted"/>
<sequence>MEPIEVLSMLGFPARLAGRMPVVARYLCGPPKALKSTDKYALARYGPTIAYRPWLRLDMLELEQIERLINDSNDNEVLQFRQTQLASGGMNTVVGSLLAAACATMLTLDSLSDVNLTVRALFTISLMLSLMSVYFTLVQLRELSGPTSPTTLRDWLGNGHYRPREPGLKDPEGGAWLRMRRKESSLTANILLQAPFELLSIAISLFMGGVAAYLGLAMRDSVTLGTGPHPNNEDALIAFVVCTAFTLLVYGQALGQKDAERARSEEARAAP</sequence>
<organism evidence="2 3">
    <name type="scientific">Elasticomyces elasticus</name>
    <dbReference type="NCBI Taxonomy" id="574655"/>
    <lineage>
        <taxon>Eukaryota</taxon>
        <taxon>Fungi</taxon>
        <taxon>Dikarya</taxon>
        <taxon>Ascomycota</taxon>
        <taxon>Pezizomycotina</taxon>
        <taxon>Dothideomycetes</taxon>
        <taxon>Dothideomycetidae</taxon>
        <taxon>Mycosphaerellales</taxon>
        <taxon>Teratosphaeriaceae</taxon>
        <taxon>Elasticomyces</taxon>
    </lineage>
</organism>
<reference evidence="2" key="1">
    <citation type="submission" date="2023-08" db="EMBL/GenBank/DDBJ databases">
        <title>Black Yeasts Isolated from many extreme environments.</title>
        <authorList>
            <person name="Coleine C."/>
            <person name="Stajich J.E."/>
            <person name="Selbmann L."/>
        </authorList>
    </citation>
    <scope>NUCLEOTIDE SEQUENCE</scope>
    <source>
        <strain evidence="2">CCFEE 5810</strain>
    </source>
</reference>
<comment type="caution">
    <text evidence="2">The sequence shown here is derived from an EMBL/GenBank/DDBJ whole genome shotgun (WGS) entry which is preliminary data.</text>
</comment>
<protein>
    <submittedName>
        <fullName evidence="2">Uncharacterized protein</fullName>
    </submittedName>
</protein>
<feature type="transmembrane region" description="Helical" evidence="1">
    <location>
        <begin position="188"/>
        <end position="215"/>
    </location>
</feature>
<dbReference type="Proteomes" id="UP001310594">
    <property type="component" value="Unassembled WGS sequence"/>
</dbReference>
<feature type="transmembrane region" description="Helical" evidence="1">
    <location>
        <begin position="88"/>
        <end position="108"/>
    </location>
</feature>